<proteinExistence type="predicted"/>
<comment type="caution">
    <text evidence="1">The sequence shown here is derived from an EMBL/GenBank/DDBJ whole genome shotgun (WGS) entry which is preliminary data.</text>
</comment>
<sequence>MPAPPRCTSPASQNGLVDTSHGLFQNESNLVYSPKISSTTIIPVAYYRTWIRISISEYAMPAGLALQLFFPAIQEQLSELRGFIGQA</sequence>
<evidence type="ECO:0000313" key="1">
    <source>
        <dbReference type="EMBL" id="GBE81856.1"/>
    </source>
</evidence>
<evidence type="ECO:0000313" key="2">
    <source>
        <dbReference type="Proteomes" id="UP000287166"/>
    </source>
</evidence>
<keyword evidence="2" id="KW-1185">Reference proteome</keyword>
<dbReference type="RefSeq" id="XP_027612769.1">
    <property type="nucleotide sequence ID" value="XM_027756968.1"/>
</dbReference>
<organism evidence="1 2">
    <name type="scientific">Sparassis crispa</name>
    <dbReference type="NCBI Taxonomy" id="139825"/>
    <lineage>
        <taxon>Eukaryota</taxon>
        <taxon>Fungi</taxon>
        <taxon>Dikarya</taxon>
        <taxon>Basidiomycota</taxon>
        <taxon>Agaricomycotina</taxon>
        <taxon>Agaricomycetes</taxon>
        <taxon>Polyporales</taxon>
        <taxon>Sparassidaceae</taxon>
        <taxon>Sparassis</taxon>
    </lineage>
</organism>
<gene>
    <name evidence="1" type="ORF">SCP_0402300</name>
</gene>
<accession>A0A401GI38</accession>
<reference evidence="1 2" key="1">
    <citation type="journal article" date="2018" name="Sci. Rep.">
        <title>Genome sequence of the cauliflower mushroom Sparassis crispa (Hanabiratake) and its association with beneficial usage.</title>
        <authorList>
            <person name="Kiyama R."/>
            <person name="Furutani Y."/>
            <person name="Kawaguchi K."/>
            <person name="Nakanishi T."/>
        </authorList>
    </citation>
    <scope>NUCLEOTIDE SEQUENCE [LARGE SCALE GENOMIC DNA]</scope>
</reference>
<dbReference type="Proteomes" id="UP000287166">
    <property type="component" value="Unassembled WGS sequence"/>
</dbReference>
<dbReference type="InParanoid" id="A0A401GI38"/>
<protein>
    <submittedName>
        <fullName evidence="1">Uncharacterized protein</fullName>
    </submittedName>
</protein>
<dbReference type="EMBL" id="BFAD01000004">
    <property type="protein sequence ID" value="GBE81856.1"/>
    <property type="molecule type" value="Genomic_DNA"/>
</dbReference>
<dbReference type="AlphaFoldDB" id="A0A401GI38"/>
<name>A0A401GI38_9APHY</name>
<dbReference type="GeneID" id="38778773"/>